<dbReference type="Proteomes" id="UP001151699">
    <property type="component" value="Chromosome C"/>
</dbReference>
<sequence>MEKLYWPIPWIILFAGIIYVNAAVPQQERLNKASFKSFYAFTKLSRLMQRSNIVVHTFMPFKRALLVVVQ</sequence>
<reference evidence="2" key="1">
    <citation type="submission" date="2022-07" db="EMBL/GenBank/DDBJ databases">
        <authorList>
            <person name="Trinca V."/>
            <person name="Uliana J.V.C."/>
            <person name="Torres T.T."/>
            <person name="Ward R.J."/>
            <person name="Monesi N."/>
        </authorList>
    </citation>
    <scope>NUCLEOTIDE SEQUENCE</scope>
    <source>
        <strain evidence="2">HSMRA1968</strain>
        <tissue evidence="2">Whole embryos</tissue>
    </source>
</reference>
<feature type="transmembrane region" description="Helical" evidence="1">
    <location>
        <begin position="6"/>
        <end position="24"/>
    </location>
</feature>
<keyword evidence="3" id="KW-1185">Reference proteome</keyword>
<dbReference type="EMBL" id="WJQU01000004">
    <property type="protein sequence ID" value="KAJ6635655.1"/>
    <property type="molecule type" value="Genomic_DNA"/>
</dbReference>
<keyword evidence="1" id="KW-0812">Transmembrane</keyword>
<accession>A0A9Q0MR72</accession>
<name>A0A9Q0MR72_9DIPT</name>
<evidence type="ECO:0000313" key="2">
    <source>
        <dbReference type="EMBL" id="KAJ6635655.1"/>
    </source>
</evidence>
<keyword evidence="1" id="KW-1133">Transmembrane helix</keyword>
<evidence type="ECO:0000256" key="1">
    <source>
        <dbReference type="SAM" id="Phobius"/>
    </source>
</evidence>
<protein>
    <submittedName>
        <fullName evidence="2">Uncharacterized protein</fullName>
    </submittedName>
</protein>
<proteinExistence type="predicted"/>
<evidence type="ECO:0000313" key="3">
    <source>
        <dbReference type="Proteomes" id="UP001151699"/>
    </source>
</evidence>
<organism evidence="2 3">
    <name type="scientific">Pseudolycoriella hygida</name>
    <dbReference type="NCBI Taxonomy" id="35572"/>
    <lineage>
        <taxon>Eukaryota</taxon>
        <taxon>Metazoa</taxon>
        <taxon>Ecdysozoa</taxon>
        <taxon>Arthropoda</taxon>
        <taxon>Hexapoda</taxon>
        <taxon>Insecta</taxon>
        <taxon>Pterygota</taxon>
        <taxon>Neoptera</taxon>
        <taxon>Endopterygota</taxon>
        <taxon>Diptera</taxon>
        <taxon>Nematocera</taxon>
        <taxon>Sciaroidea</taxon>
        <taxon>Sciaridae</taxon>
        <taxon>Pseudolycoriella</taxon>
    </lineage>
</organism>
<comment type="caution">
    <text evidence="2">The sequence shown here is derived from an EMBL/GenBank/DDBJ whole genome shotgun (WGS) entry which is preliminary data.</text>
</comment>
<gene>
    <name evidence="2" type="ORF">Bhyg_14241</name>
</gene>
<keyword evidence="1" id="KW-0472">Membrane</keyword>
<dbReference type="AlphaFoldDB" id="A0A9Q0MR72"/>